<name>A0A3S4PH67_9NEIS</name>
<dbReference type="EMBL" id="LR134313">
    <property type="protein sequence ID" value="VEF00465.1"/>
    <property type="molecule type" value="Genomic_DNA"/>
</dbReference>
<protein>
    <submittedName>
        <fullName evidence="3">Uncharacterized protein</fullName>
    </submittedName>
</protein>
<dbReference type="KEGG" id="nci:NCTC10296_00866"/>
<dbReference type="KEGG" id="nci:NCTC10296_00868"/>
<proteinExistence type="predicted"/>
<evidence type="ECO:0000313" key="3">
    <source>
        <dbReference type="EMBL" id="VEF00465.1"/>
    </source>
</evidence>
<dbReference type="RefSeq" id="WP_158087853.1">
    <property type="nucleotide sequence ID" value="NZ_CAUJPY010000091.1"/>
</dbReference>
<evidence type="ECO:0000313" key="4">
    <source>
        <dbReference type="Proteomes" id="UP000279284"/>
    </source>
</evidence>
<organism evidence="3 4">
    <name type="scientific">Neisseria canis</name>
    <dbReference type="NCBI Taxonomy" id="493"/>
    <lineage>
        <taxon>Bacteria</taxon>
        <taxon>Pseudomonadati</taxon>
        <taxon>Pseudomonadota</taxon>
        <taxon>Betaproteobacteria</taxon>
        <taxon>Neisseriales</taxon>
        <taxon>Neisseriaceae</taxon>
        <taxon>Neisseria</taxon>
    </lineage>
</organism>
<gene>
    <name evidence="2" type="ORF">NCTC10296_00866</name>
    <name evidence="3" type="ORF">NCTC10296_00868</name>
</gene>
<dbReference type="AlphaFoldDB" id="A0A3S4PH67"/>
<accession>A0A3S4PH67</accession>
<feature type="region of interest" description="Disordered" evidence="1">
    <location>
        <begin position="1"/>
        <end position="53"/>
    </location>
</feature>
<evidence type="ECO:0000256" key="1">
    <source>
        <dbReference type="SAM" id="MobiDB-lite"/>
    </source>
</evidence>
<keyword evidence="4" id="KW-1185">Reference proteome</keyword>
<dbReference type="Proteomes" id="UP000279284">
    <property type="component" value="Chromosome"/>
</dbReference>
<reference evidence="3 4" key="1">
    <citation type="submission" date="2018-12" db="EMBL/GenBank/DDBJ databases">
        <authorList>
            <consortium name="Pathogen Informatics"/>
        </authorList>
    </citation>
    <scope>NUCLEOTIDE SEQUENCE [LARGE SCALE GENOMIC DNA]</scope>
    <source>
        <strain evidence="3 4">NCTC10296</strain>
    </source>
</reference>
<dbReference type="EMBL" id="LR134313">
    <property type="protein sequence ID" value="VEF00461.1"/>
    <property type="molecule type" value="Genomic_DNA"/>
</dbReference>
<sequence>MRKINHRCSYISLDATDKPFNPNAGTPKAKERGSNGKPNPMRPVRPKVTEGYR</sequence>
<evidence type="ECO:0000313" key="2">
    <source>
        <dbReference type="EMBL" id="VEF00461.1"/>
    </source>
</evidence>